<evidence type="ECO:0000313" key="3">
    <source>
        <dbReference type="Proteomes" id="UP000251558"/>
    </source>
</evidence>
<sequence>MVILRFKIHSKPDKSDELMAALAEIITPARAIDGVINFDIARVLRDPDWFIATAVYEDGAALERQEALAEVHRVMAMLPESLVTPPERTIYDASLDPTLA</sequence>
<dbReference type="SUPFAM" id="SSF54909">
    <property type="entry name" value="Dimeric alpha+beta barrel"/>
    <property type="match status" value="1"/>
</dbReference>
<dbReference type="Pfam" id="PF03992">
    <property type="entry name" value="ABM"/>
    <property type="match status" value="1"/>
</dbReference>
<name>A0A330HWG4_9HYPH</name>
<proteinExistence type="predicted"/>
<protein>
    <recommendedName>
        <fullName evidence="1">ABM domain-containing protein</fullName>
    </recommendedName>
</protein>
<dbReference type="RefSeq" id="WP_112095397.1">
    <property type="nucleotide sequence ID" value="NZ_QMBP01000001.1"/>
</dbReference>
<comment type="caution">
    <text evidence="2">The sequence shown here is derived from an EMBL/GenBank/DDBJ whole genome shotgun (WGS) entry which is preliminary data.</text>
</comment>
<feature type="domain" description="ABM" evidence="1">
    <location>
        <begin position="2"/>
        <end position="91"/>
    </location>
</feature>
<dbReference type="EMBL" id="QMBP01000001">
    <property type="protein sequence ID" value="RAZ92846.1"/>
    <property type="molecule type" value="Genomic_DNA"/>
</dbReference>
<dbReference type="InterPro" id="IPR011008">
    <property type="entry name" value="Dimeric_a/b-barrel"/>
</dbReference>
<dbReference type="PROSITE" id="PS51725">
    <property type="entry name" value="ABM"/>
    <property type="match status" value="1"/>
</dbReference>
<evidence type="ECO:0000259" key="1">
    <source>
        <dbReference type="PROSITE" id="PS51725"/>
    </source>
</evidence>
<reference evidence="2 3" key="1">
    <citation type="submission" date="2018-07" db="EMBL/GenBank/DDBJ databases">
        <title>Diversity of Mesorhizobium strains in Brazil.</title>
        <authorList>
            <person name="Helene L.C.F."/>
            <person name="Dall'Agnol R."/>
            <person name="Delamuta J.R.M."/>
            <person name="Hungria M."/>
        </authorList>
    </citation>
    <scope>NUCLEOTIDE SEQUENCE [LARGE SCALE GENOMIC DNA]</scope>
    <source>
        <strain evidence="2 3">AC99b</strain>
    </source>
</reference>
<dbReference type="AlphaFoldDB" id="A0A330HWG4"/>
<keyword evidence="3" id="KW-1185">Reference proteome</keyword>
<accession>A0A330HWG4</accession>
<gene>
    <name evidence="2" type="ORF">DPM33_02990</name>
</gene>
<organism evidence="2 3">
    <name type="scientific">Mesorhizobium hawassense</name>
    <dbReference type="NCBI Taxonomy" id="1209954"/>
    <lineage>
        <taxon>Bacteria</taxon>
        <taxon>Pseudomonadati</taxon>
        <taxon>Pseudomonadota</taxon>
        <taxon>Alphaproteobacteria</taxon>
        <taxon>Hyphomicrobiales</taxon>
        <taxon>Phyllobacteriaceae</taxon>
        <taxon>Mesorhizobium</taxon>
    </lineage>
</organism>
<dbReference type="Proteomes" id="UP000251558">
    <property type="component" value="Unassembled WGS sequence"/>
</dbReference>
<dbReference type="Gene3D" id="3.30.70.100">
    <property type="match status" value="1"/>
</dbReference>
<evidence type="ECO:0000313" key="2">
    <source>
        <dbReference type="EMBL" id="RAZ92846.1"/>
    </source>
</evidence>
<dbReference type="InterPro" id="IPR007138">
    <property type="entry name" value="ABM_dom"/>
</dbReference>
<dbReference type="OrthoDB" id="8452260at2"/>